<evidence type="ECO:0000313" key="8">
    <source>
        <dbReference type="Proteomes" id="UP000243975"/>
    </source>
</evidence>
<dbReference type="PANTHER" id="PTHR38160:SF1">
    <property type="entry name" value="ZINC FINGER CCCH DOMAIN-CONTAINING PROTEIN 40"/>
    <property type="match status" value="1"/>
</dbReference>
<keyword evidence="3 4" id="KW-0862">Zinc</keyword>
<protein>
    <submittedName>
        <fullName evidence="7">Zinc finger, CCCH-type</fullName>
    </submittedName>
</protein>
<sequence length="493" mass="56490">MVERKLYKTRLCVLYKKGHCPRQTCSFAHGDAELRRFNTSSSFNEVPQANIEIRMMSESHLNHSQSKANLPLLFMLEMMVPNQLKHSVCVAGRRDYHGSDLRDKLGRRHSPSRRNFLDTDATDRRPFRGHDSPRSGKNSDWNHKKRQQFDGESDFSGSLRMSDGAKDQAKDRKPTSLEFKNAHDEQLKQLKSEVDMLEDDKQHLEIYLEERVQEADSLNSKINELEMQLSSEKDEYKRISSKIRKFVKAYNHHSKIQDELKRQVSVSMSEARLQKLGEHLGSDVRTATNEEDVNINILSEEEMLGNHLTGPRIKQHNDASPSKKRLRVRAYEDLKQAENVTKGEGLSTGRARFEKHSRWDPDLTQFKDSKEIGRDINGISNGRSLLNEGKPKHSMFTSSPLADKLKDSKSGLDFPITGIAAHAADELVDVVELDEKFEEEETYYMRGEKGQLPLPPPPPPPPPPSVLQKAYLQYKEKDENADVDDEMVDVDIV</sequence>
<feature type="region of interest" description="Disordered" evidence="5">
    <location>
        <begin position="444"/>
        <end position="467"/>
    </location>
</feature>
<dbReference type="STRING" id="59895.A0A124SDD5"/>
<proteinExistence type="predicted"/>
<dbReference type="SUPFAM" id="SSF90229">
    <property type="entry name" value="CCCH zinc finger"/>
    <property type="match status" value="1"/>
</dbReference>
<name>A0A124SDD5_CYNCS</name>
<dbReference type="SMART" id="SM00356">
    <property type="entry name" value="ZnF_C3H1"/>
    <property type="match status" value="1"/>
</dbReference>
<feature type="compositionally biased region" description="Basic and acidic residues" evidence="5">
    <location>
        <begin position="115"/>
        <end position="134"/>
    </location>
</feature>
<feature type="compositionally biased region" description="Basic and acidic residues" evidence="5">
    <location>
        <begin position="163"/>
        <end position="184"/>
    </location>
</feature>
<reference evidence="7 8" key="1">
    <citation type="journal article" date="2016" name="Sci. Rep.">
        <title>The genome sequence of the outbreeding globe artichoke constructed de novo incorporating a phase-aware low-pass sequencing strategy of F1 progeny.</title>
        <authorList>
            <person name="Scaglione D."/>
            <person name="Reyes-Chin-Wo S."/>
            <person name="Acquadro A."/>
            <person name="Froenicke L."/>
            <person name="Portis E."/>
            <person name="Beitel C."/>
            <person name="Tirone M."/>
            <person name="Mauro R."/>
            <person name="Lo Monaco A."/>
            <person name="Mauromicale G."/>
            <person name="Faccioli P."/>
            <person name="Cattivelli L."/>
            <person name="Rieseberg L."/>
            <person name="Michelmore R."/>
            <person name="Lanteri S."/>
        </authorList>
    </citation>
    <scope>NUCLEOTIDE SEQUENCE [LARGE SCALE GENOMIC DNA]</scope>
    <source>
        <strain evidence="7">2C</strain>
    </source>
</reference>
<evidence type="ECO:0000256" key="1">
    <source>
        <dbReference type="ARBA" id="ARBA00022723"/>
    </source>
</evidence>
<dbReference type="InterPro" id="IPR045868">
    <property type="entry name" value="Znf_C3H13/40"/>
</dbReference>
<organism evidence="7 8">
    <name type="scientific">Cynara cardunculus var. scolymus</name>
    <name type="common">Globe artichoke</name>
    <name type="synonym">Cynara scolymus</name>
    <dbReference type="NCBI Taxonomy" id="59895"/>
    <lineage>
        <taxon>Eukaryota</taxon>
        <taxon>Viridiplantae</taxon>
        <taxon>Streptophyta</taxon>
        <taxon>Embryophyta</taxon>
        <taxon>Tracheophyta</taxon>
        <taxon>Spermatophyta</taxon>
        <taxon>Magnoliopsida</taxon>
        <taxon>eudicotyledons</taxon>
        <taxon>Gunneridae</taxon>
        <taxon>Pentapetalae</taxon>
        <taxon>asterids</taxon>
        <taxon>campanulids</taxon>
        <taxon>Asterales</taxon>
        <taxon>Asteraceae</taxon>
        <taxon>Carduoideae</taxon>
        <taxon>Cardueae</taxon>
        <taxon>Carduinae</taxon>
        <taxon>Cynara</taxon>
    </lineage>
</organism>
<dbReference type="PROSITE" id="PS50103">
    <property type="entry name" value="ZF_C3H1"/>
    <property type="match status" value="1"/>
</dbReference>
<dbReference type="Gramene" id="KVH96610">
    <property type="protein sequence ID" value="KVH96610"/>
    <property type="gene ID" value="Ccrd_001301"/>
</dbReference>
<evidence type="ECO:0000256" key="3">
    <source>
        <dbReference type="ARBA" id="ARBA00022833"/>
    </source>
</evidence>
<dbReference type="OMA" id="EAYNNHS"/>
<keyword evidence="2 4" id="KW-0863">Zinc-finger</keyword>
<dbReference type="InterPro" id="IPR036855">
    <property type="entry name" value="Znf_CCCH_sf"/>
</dbReference>
<feature type="domain" description="C3H1-type" evidence="6">
    <location>
        <begin position="6"/>
        <end position="32"/>
    </location>
</feature>
<accession>A0A124SDD5</accession>
<dbReference type="PANTHER" id="PTHR38160">
    <property type="entry name" value="ZINC FINGER CCCH DOMAIN-CONTAINING PROTEIN 40"/>
    <property type="match status" value="1"/>
</dbReference>
<evidence type="ECO:0000313" key="7">
    <source>
        <dbReference type="EMBL" id="KVH96610.1"/>
    </source>
</evidence>
<keyword evidence="8" id="KW-1185">Reference proteome</keyword>
<evidence type="ECO:0000256" key="2">
    <source>
        <dbReference type="ARBA" id="ARBA00022771"/>
    </source>
</evidence>
<evidence type="ECO:0000256" key="4">
    <source>
        <dbReference type="PROSITE-ProRule" id="PRU00723"/>
    </source>
</evidence>
<feature type="region of interest" description="Disordered" evidence="5">
    <location>
        <begin position="99"/>
        <end position="184"/>
    </location>
</feature>
<feature type="compositionally biased region" description="Pro residues" evidence="5">
    <location>
        <begin position="453"/>
        <end position="465"/>
    </location>
</feature>
<feature type="zinc finger region" description="C3H1-type" evidence="4">
    <location>
        <begin position="6"/>
        <end position="32"/>
    </location>
</feature>
<dbReference type="Proteomes" id="UP000243975">
    <property type="component" value="Unassembled WGS sequence"/>
</dbReference>
<keyword evidence="1 4" id="KW-0479">Metal-binding</keyword>
<dbReference type="InterPro" id="IPR000571">
    <property type="entry name" value="Znf_CCCH"/>
</dbReference>
<gene>
    <name evidence="7" type="ORF">Ccrd_001301</name>
</gene>
<dbReference type="EMBL" id="LEKV01004264">
    <property type="protein sequence ID" value="KVH96610.1"/>
    <property type="molecule type" value="Genomic_DNA"/>
</dbReference>
<dbReference type="GO" id="GO:0008270">
    <property type="term" value="F:zinc ion binding"/>
    <property type="evidence" value="ECO:0007669"/>
    <property type="project" value="UniProtKB-KW"/>
</dbReference>
<dbReference type="Gene3D" id="4.10.1000.10">
    <property type="entry name" value="Zinc finger, CCCH-type"/>
    <property type="match status" value="1"/>
</dbReference>
<evidence type="ECO:0000256" key="5">
    <source>
        <dbReference type="SAM" id="MobiDB-lite"/>
    </source>
</evidence>
<comment type="caution">
    <text evidence="7">The sequence shown here is derived from an EMBL/GenBank/DDBJ whole genome shotgun (WGS) entry which is preliminary data.</text>
</comment>
<evidence type="ECO:0000259" key="6">
    <source>
        <dbReference type="PROSITE" id="PS50103"/>
    </source>
</evidence>
<dbReference type="AlphaFoldDB" id="A0A124SDD5"/>